<name>A0A3A8F230_9GAMM</name>
<proteinExistence type="predicted"/>
<dbReference type="OrthoDB" id="7340239at2"/>
<dbReference type="AlphaFoldDB" id="A0A3A8F230"/>
<gene>
    <name evidence="1" type="ORF">D7V20_04170</name>
</gene>
<keyword evidence="2" id="KW-1185">Reference proteome</keyword>
<evidence type="ECO:0000313" key="2">
    <source>
        <dbReference type="Proteomes" id="UP000280405"/>
    </source>
</evidence>
<comment type="caution">
    <text evidence="1">The sequence shown here is derived from an EMBL/GenBank/DDBJ whole genome shotgun (WGS) entry which is preliminary data.</text>
</comment>
<organism evidence="1 2">
    <name type="scientific">Acinetobacter rongchengensis</name>
    <dbReference type="NCBI Taxonomy" id="2419601"/>
    <lineage>
        <taxon>Bacteria</taxon>
        <taxon>Pseudomonadati</taxon>
        <taxon>Pseudomonadota</taxon>
        <taxon>Gammaproteobacteria</taxon>
        <taxon>Moraxellales</taxon>
        <taxon>Moraxellaceae</taxon>
        <taxon>Acinetobacter</taxon>
    </lineage>
</organism>
<reference evidence="1 2" key="1">
    <citation type="submission" date="2018-09" db="EMBL/GenBank/DDBJ databases">
        <title>The draft genome of Acinetobacter spp. strains.</title>
        <authorList>
            <person name="Qin J."/>
            <person name="Feng Y."/>
            <person name="Zong Z."/>
        </authorList>
    </citation>
    <scope>NUCLEOTIDE SEQUENCE [LARGE SCALE GENOMIC DNA]</scope>
    <source>
        <strain evidence="1 2">WCHAc060115</strain>
    </source>
</reference>
<protein>
    <submittedName>
        <fullName evidence="1">Uncharacterized protein</fullName>
    </submittedName>
</protein>
<dbReference type="Proteomes" id="UP000280405">
    <property type="component" value="Unassembled WGS sequence"/>
</dbReference>
<dbReference type="EMBL" id="RAXT01000004">
    <property type="protein sequence ID" value="RKG39806.1"/>
    <property type="molecule type" value="Genomic_DNA"/>
</dbReference>
<sequence>MIKNNKGTKFEEGIYEKQIITLLDQIKLQSQKDQQTELYKDIINSQQILNQSAEMQLIIQVIRCMHFVR</sequence>
<evidence type="ECO:0000313" key="1">
    <source>
        <dbReference type="EMBL" id="RKG39806.1"/>
    </source>
</evidence>
<accession>A0A3A8F230</accession>